<dbReference type="EMBL" id="VVIM01000006">
    <property type="protein sequence ID" value="KAB0797256.1"/>
    <property type="molecule type" value="Genomic_DNA"/>
</dbReference>
<dbReference type="InterPro" id="IPR048366">
    <property type="entry name" value="TNP-like_GBD"/>
</dbReference>
<comment type="cofactor">
    <cofactor evidence="1">
        <name>a divalent metal cation</name>
        <dbReference type="ChEBI" id="CHEBI:60240"/>
    </cofactor>
</comment>
<accession>A0A5N4AIZ2</accession>
<dbReference type="Pfam" id="PF21787">
    <property type="entry name" value="TNP-like_RNaseH_N"/>
    <property type="match status" value="1"/>
</dbReference>
<feature type="domain" description="Transposable element P transposase-like RNase H" evidence="11">
    <location>
        <begin position="132"/>
        <end position="265"/>
    </location>
</feature>
<dbReference type="InterPro" id="IPR027806">
    <property type="entry name" value="HARBI1_dom"/>
</dbReference>
<sequence>MNILKTGKLRHSKDVPIEAQQIYRVAQNIRKTAKRLDRELATTKRRLKEAQNVLLSEDFLKLKLNETSAIFFMGQLKNQAISPKGRRYTLADKTFALAVMKQSPKGYKFLQLIFALPSRKTLLNLLHKVPFKAGVNVHIFDHLKLTAEKMDPRNRYCIIIFDEIALEPSIQYNTGADSFDGFQDNGTESTKVPIIADKGMVFMARGIFKKWKQPLSFYFNKGGMKSDMIAHTLKTNIIAAQSAGLEVIGTVCDQGAPNRSAINLLYSETNRIFKSRDQENRLFGFLVNDKEIVPLYDPPHLLKCMRNLLFDHDIEYEIKGKTMTAKWEHIANLVSLDQVEEDTDYRMLHKITNLHIQNRKKMKVAYAAQIFSKRVASLLRGLARLSPHNIPTNATETAELVLFMDKCFDSVNGSKYVQENRLRCAVSKDSPHFDFWLEALKVFESMRCLRSNGSKYKPPTIHNWVHTLKGFRYLWKKFQKEGVTYLSCRNINQDPLENFFGAIRSHAIDIEDEEDPVPSKRRKLPIRIENYMERVIPNLSKQQFQMHFRINYVTYTKLLPIIANEIKKKDIVGRPLIDIDRQLLAVLWLLATPDSFRSVGERFNMGKSSLSVSFFRIIKALNNIAPKVIVWPTGEQVEAVKEKFSNLAGIDGVIGAVDGTFIPIKAPKDDPEVYICRKCHYAITLQGICNASLKFTDVFVGYPGSVSDTRIFRNSDIYNAVTENVMEYFPNGEFILGDKAYPCLSWCIPPYINSGNMNAAKRNFNLRVSQTRQSIERAFGLLFGRLRRLKFLDMNRQDLIPATVVACCVVHNLCIESEDLLVEEFINEGIQFVRGNLEREHNGRGNLFHENGTHKRDQLCQRLFDVMD</sequence>
<feature type="domain" description="Transposable element P transposase-like GTP-binding insertion" evidence="12">
    <location>
        <begin position="300"/>
        <end position="419"/>
    </location>
</feature>
<dbReference type="InterPro" id="IPR048365">
    <property type="entry name" value="TNP-like_RNaseH_N"/>
</dbReference>
<dbReference type="Pfam" id="PF21788">
    <property type="entry name" value="TNP-like_GBD"/>
    <property type="match status" value="1"/>
</dbReference>
<gene>
    <name evidence="13" type="ORF">PPYR_08250</name>
</gene>
<dbReference type="InParanoid" id="A0A5N4AIZ2"/>
<dbReference type="Pfam" id="PF13359">
    <property type="entry name" value="DDE_Tnp_4"/>
    <property type="match status" value="1"/>
</dbReference>
<dbReference type="GO" id="GO:0046872">
    <property type="term" value="F:metal ion binding"/>
    <property type="evidence" value="ECO:0007669"/>
    <property type="project" value="UniProtKB-KW"/>
</dbReference>
<evidence type="ECO:0000256" key="3">
    <source>
        <dbReference type="ARBA" id="ARBA00006958"/>
    </source>
</evidence>
<comment type="similarity">
    <text evidence="3">Belongs to the HARBI1 family.</text>
</comment>
<dbReference type="GO" id="GO:0005634">
    <property type="term" value="C:nucleus"/>
    <property type="evidence" value="ECO:0007669"/>
    <property type="project" value="UniProtKB-SubCell"/>
</dbReference>
<evidence type="ECO:0000259" key="12">
    <source>
        <dbReference type="Pfam" id="PF21788"/>
    </source>
</evidence>
<evidence type="ECO:0000256" key="2">
    <source>
        <dbReference type="ARBA" id="ARBA00004123"/>
    </source>
</evidence>
<evidence type="ECO:0000313" key="14">
    <source>
        <dbReference type="Proteomes" id="UP000327044"/>
    </source>
</evidence>
<evidence type="ECO:0000256" key="8">
    <source>
        <dbReference type="SAM" id="Coils"/>
    </source>
</evidence>
<comment type="caution">
    <text evidence="13">The sequence shown here is derived from an EMBL/GenBank/DDBJ whole genome shotgun (WGS) entry which is preliminary data.</text>
</comment>
<evidence type="ECO:0000256" key="7">
    <source>
        <dbReference type="ARBA" id="ARBA00023242"/>
    </source>
</evidence>
<dbReference type="InterPro" id="IPR021896">
    <property type="entry name" value="THAP9-like_HTH"/>
</dbReference>
<dbReference type="GO" id="GO:0016787">
    <property type="term" value="F:hydrolase activity"/>
    <property type="evidence" value="ECO:0007669"/>
    <property type="project" value="UniProtKB-KW"/>
</dbReference>
<evidence type="ECO:0000256" key="5">
    <source>
        <dbReference type="ARBA" id="ARBA00022723"/>
    </source>
</evidence>
<evidence type="ECO:0000256" key="6">
    <source>
        <dbReference type="ARBA" id="ARBA00022801"/>
    </source>
</evidence>
<keyword evidence="5" id="KW-0479">Metal-binding</keyword>
<dbReference type="InterPro" id="IPR045249">
    <property type="entry name" value="HARBI1-like"/>
</dbReference>
<dbReference type="PANTHER" id="PTHR22930:SF85">
    <property type="entry name" value="GH03217P-RELATED"/>
    <property type="match status" value="1"/>
</dbReference>
<evidence type="ECO:0000259" key="9">
    <source>
        <dbReference type="Pfam" id="PF12017"/>
    </source>
</evidence>
<evidence type="ECO:0000256" key="4">
    <source>
        <dbReference type="ARBA" id="ARBA00022722"/>
    </source>
</evidence>
<keyword evidence="7" id="KW-0539">Nucleus</keyword>
<feature type="domain" description="DDE Tnp4" evidence="10">
    <location>
        <begin position="657"/>
        <end position="812"/>
    </location>
</feature>
<protein>
    <submittedName>
        <fullName evidence="13">Uncharacterized protein</fullName>
    </submittedName>
</protein>
<comment type="subcellular location">
    <subcellularLocation>
        <location evidence="2">Nucleus</location>
    </subcellularLocation>
</comment>
<keyword evidence="6" id="KW-0378">Hydrolase</keyword>
<reference evidence="13 14" key="1">
    <citation type="journal article" date="2018" name="Elife">
        <title>Firefly genomes illuminate parallel origins of bioluminescence in beetles.</title>
        <authorList>
            <person name="Fallon T.R."/>
            <person name="Lower S.E."/>
            <person name="Chang C.H."/>
            <person name="Bessho-Uehara M."/>
            <person name="Martin G.J."/>
            <person name="Bewick A.J."/>
            <person name="Behringer M."/>
            <person name="Debat H.J."/>
            <person name="Wong I."/>
            <person name="Day J.C."/>
            <person name="Suvorov A."/>
            <person name="Silva C.J."/>
            <person name="Stanger-Hall K.F."/>
            <person name="Hall D.W."/>
            <person name="Schmitz R.J."/>
            <person name="Nelson D.R."/>
            <person name="Lewis S.M."/>
            <person name="Shigenobu S."/>
            <person name="Bybee S.M."/>
            <person name="Larracuente A.M."/>
            <person name="Oba Y."/>
            <person name="Weng J.K."/>
        </authorList>
    </citation>
    <scope>NUCLEOTIDE SEQUENCE [LARGE SCALE GENOMIC DNA]</scope>
    <source>
        <strain evidence="13">1611_PpyrPB1</strain>
        <tissue evidence="13">Whole body</tissue>
    </source>
</reference>
<evidence type="ECO:0000313" key="13">
    <source>
        <dbReference type="EMBL" id="KAB0797256.1"/>
    </source>
</evidence>
<keyword evidence="14" id="KW-1185">Reference proteome</keyword>
<dbReference type="GO" id="GO:0004518">
    <property type="term" value="F:nuclease activity"/>
    <property type="evidence" value="ECO:0007669"/>
    <property type="project" value="UniProtKB-KW"/>
</dbReference>
<evidence type="ECO:0000256" key="1">
    <source>
        <dbReference type="ARBA" id="ARBA00001968"/>
    </source>
</evidence>
<keyword evidence="8" id="KW-0175">Coiled coil</keyword>
<dbReference type="Pfam" id="PF12017">
    <property type="entry name" value="Tnp_P_element"/>
    <property type="match status" value="1"/>
</dbReference>
<evidence type="ECO:0000259" key="11">
    <source>
        <dbReference type="Pfam" id="PF21787"/>
    </source>
</evidence>
<evidence type="ECO:0000259" key="10">
    <source>
        <dbReference type="Pfam" id="PF13359"/>
    </source>
</evidence>
<dbReference type="PANTHER" id="PTHR22930">
    <property type="match status" value="1"/>
</dbReference>
<dbReference type="AlphaFoldDB" id="A0A5N4AIZ2"/>
<organism evidence="13 14">
    <name type="scientific">Photinus pyralis</name>
    <name type="common">Common eastern firefly</name>
    <name type="synonym">Lampyris pyralis</name>
    <dbReference type="NCBI Taxonomy" id="7054"/>
    <lineage>
        <taxon>Eukaryota</taxon>
        <taxon>Metazoa</taxon>
        <taxon>Ecdysozoa</taxon>
        <taxon>Arthropoda</taxon>
        <taxon>Hexapoda</taxon>
        <taxon>Insecta</taxon>
        <taxon>Pterygota</taxon>
        <taxon>Neoptera</taxon>
        <taxon>Endopterygota</taxon>
        <taxon>Coleoptera</taxon>
        <taxon>Polyphaga</taxon>
        <taxon>Elateriformia</taxon>
        <taxon>Elateroidea</taxon>
        <taxon>Lampyridae</taxon>
        <taxon>Lampyrinae</taxon>
        <taxon>Photinus</taxon>
    </lineage>
</organism>
<proteinExistence type="inferred from homology"/>
<dbReference type="Proteomes" id="UP000327044">
    <property type="component" value="Unassembled WGS sequence"/>
</dbReference>
<name>A0A5N4AIZ2_PHOPY</name>
<feature type="domain" description="THAP9-like helix-turn-helix" evidence="9">
    <location>
        <begin position="72"/>
        <end position="122"/>
    </location>
</feature>
<keyword evidence="4" id="KW-0540">Nuclease</keyword>
<feature type="coiled-coil region" evidence="8">
    <location>
        <begin position="26"/>
        <end position="53"/>
    </location>
</feature>